<feature type="transmembrane region" description="Helical" evidence="1">
    <location>
        <begin position="39"/>
        <end position="57"/>
    </location>
</feature>
<gene>
    <name evidence="2" type="ORF">AWRI4233_LOCUS8411</name>
</gene>
<keyword evidence="1" id="KW-1133">Transmembrane helix</keyword>
<feature type="non-terminal residue" evidence="2">
    <location>
        <position position="1"/>
    </location>
</feature>
<feature type="non-terminal residue" evidence="2">
    <location>
        <position position="306"/>
    </location>
</feature>
<evidence type="ECO:0000313" key="2">
    <source>
        <dbReference type="EMBL" id="CAD0099586.1"/>
    </source>
</evidence>
<feature type="transmembrane region" description="Helical" evidence="1">
    <location>
        <begin position="108"/>
        <end position="130"/>
    </location>
</feature>
<evidence type="ECO:0000256" key="1">
    <source>
        <dbReference type="SAM" id="Phobius"/>
    </source>
</evidence>
<reference evidence="2" key="1">
    <citation type="submission" date="2020-06" db="EMBL/GenBank/DDBJ databases">
        <authorList>
            <person name="Onetto C."/>
        </authorList>
    </citation>
    <scope>NUCLEOTIDE SEQUENCE</scope>
</reference>
<name>A0A9N8PLE2_9PEZI</name>
<dbReference type="AlphaFoldDB" id="A0A9N8PLE2"/>
<feature type="transmembrane region" description="Helical" evidence="1">
    <location>
        <begin position="208"/>
        <end position="234"/>
    </location>
</feature>
<sequence>HLAHDLLHTLADLDKGDKLLAVSSLLRSTDSTTENPVKHPIGLAAVVVLQWSLVYLIRQMVLRTAGTLMLETKTRGRQDQDSYKLSGHANLGYIRHALASPRRLRRDVVLGVTYNMLFLLLNSLLSSISSSLTWELISQVIVGLLLANLHLRWTCIILSRKPTRTRIISFPSRELILPSMVHILAQQATARLPVHLSETISKLHLDNLVGIAVADAIILATTFGIRLLALYPAFAARVLMETRWITERVPTDSTRRLELGSKAYGEAVKLCFRRTTLSFGLLHLQMVSVLVVFELIMTPILYRTVF</sequence>
<keyword evidence="1" id="KW-0812">Transmembrane</keyword>
<evidence type="ECO:0000313" key="3">
    <source>
        <dbReference type="Proteomes" id="UP000714618"/>
    </source>
</evidence>
<comment type="caution">
    <text evidence="2">The sequence shown here is derived from an EMBL/GenBank/DDBJ whole genome shotgun (WGS) entry which is preliminary data.</text>
</comment>
<feature type="transmembrane region" description="Helical" evidence="1">
    <location>
        <begin position="282"/>
        <end position="302"/>
    </location>
</feature>
<dbReference type="Proteomes" id="UP000714618">
    <property type="component" value="Unassembled WGS sequence"/>
</dbReference>
<keyword evidence="3" id="KW-1185">Reference proteome</keyword>
<protein>
    <submittedName>
        <fullName evidence="2">Uncharacterized protein</fullName>
    </submittedName>
</protein>
<accession>A0A9N8PLE2</accession>
<keyword evidence="1" id="KW-0472">Membrane</keyword>
<organism evidence="2 3">
    <name type="scientific">Aureobasidium mustum</name>
    <dbReference type="NCBI Taxonomy" id="2773714"/>
    <lineage>
        <taxon>Eukaryota</taxon>
        <taxon>Fungi</taxon>
        <taxon>Dikarya</taxon>
        <taxon>Ascomycota</taxon>
        <taxon>Pezizomycotina</taxon>
        <taxon>Dothideomycetes</taxon>
        <taxon>Dothideomycetidae</taxon>
        <taxon>Dothideales</taxon>
        <taxon>Saccotheciaceae</taxon>
        <taxon>Aureobasidium</taxon>
    </lineage>
</organism>
<dbReference type="EMBL" id="CAIJEO010000010">
    <property type="protein sequence ID" value="CAD0099586.1"/>
    <property type="molecule type" value="Genomic_DNA"/>
</dbReference>
<proteinExistence type="predicted"/>
<dbReference type="OrthoDB" id="3940672at2759"/>